<keyword evidence="3" id="KW-1185">Reference proteome</keyword>
<dbReference type="SUPFAM" id="SSF53098">
    <property type="entry name" value="Ribonuclease H-like"/>
    <property type="match status" value="1"/>
</dbReference>
<evidence type="ECO:0000313" key="3">
    <source>
        <dbReference type="Proteomes" id="UP000186922"/>
    </source>
</evidence>
<dbReference type="GO" id="GO:0003676">
    <property type="term" value="F:nucleic acid binding"/>
    <property type="evidence" value="ECO:0007669"/>
    <property type="project" value="InterPro"/>
</dbReference>
<dbReference type="Proteomes" id="UP000186922">
    <property type="component" value="Unassembled WGS sequence"/>
</dbReference>
<evidence type="ECO:0000313" key="2">
    <source>
        <dbReference type="EMBL" id="GAU89302.1"/>
    </source>
</evidence>
<dbReference type="PANTHER" id="PTHR46585:SF1">
    <property type="entry name" value="CHROMO DOMAIN-CONTAINING PROTEIN"/>
    <property type="match status" value="1"/>
</dbReference>
<gene>
    <name evidence="2" type="primary">RvY_01868-1</name>
    <name evidence="2" type="synonym">RvY_01868.1</name>
    <name evidence="2" type="ORF">RvY_01868</name>
</gene>
<protein>
    <recommendedName>
        <fullName evidence="1">Integrase catalytic domain-containing protein</fullName>
    </recommendedName>
</protein>
<dbReference type="GO" id="GO:0015074">
    <property type="term" value="P:DNA integration"/>
    <property type="evidence" value="ECO:0007669"/>
    <property type="project" value="InterPro"/>
</dbReference>
<dbReference type="PANTHER" id="PTHR46585">
    <property type="entry name" value="INTEGRASE CORE DOMAIN CONTAINING PROTEIN"/>
    <property type="match status" value="1"/>
</dbReference>
<dbReference type="Gene3D" id="3.30.420.10">
    <property type="entry name" value="Ribonuclease H-like superfamily/Ribonuclease H"/>
    <property type="match status" value="1"/>
</dbReference>
<dbReference type="InterPro" id="IPR001584">
    <property type="entry name" value="Integrase_cat-core"/>
</dbReference>
<dbReference type="SUPFAM" id="SSF57924">
    <property type="entry name" value="Inhibitor of apoptosis (IAP) repeat"/>
    <property type="match status" value="1"/>
</dbReference>
<dbReference type="EMBL" id="BDGG01000001">
    <property type="protein sequence ID" value="GAU89302.1"/>
    <property type="molecule type" value="Genomic_DNA"/>
</dbReference>
<name>A0A1D1UNT3_RAMVA</name>
<organism evidence="2 3">
    <name type="scientific">Ramazzottius varieornatus</name>
    <name type="common">Water bear</name>
    <name type="synonym">Tardigrade</name>
    <dbReference type="NCBI Taxonomy" id="947166"/>
    <lineage>
        <taxon>Eukaryota</taxon>
        <taxon>Metazoa</taxon>
        <taxon>Ecdysozoa</taxon>
        <taxon>Tardigrada</taxon>
        <taxon>Eutardigrada</taxon>
        <taxon>Parachela</taxon>
        <taxon>Hypsibioidea</taxon>
        <taxon>Ramazzottiidae</taxon>
        <taxon>Ramazzottius</taxon>
    </lineage>
</organism>
<dbReference type="PROSITE" id="PS50994">
    <property type="entry name" value="INTEGRASE"/>
    <property type="match status" value="1"/>
</dbReference>
<evidence type="ECO:0000259" key="1">
    <source>
        <dbReference type="PROSITE" id="PS50994"/>
    </source>
</evidence>
<feature type="domain" description="Integrase catalytic" evidence="1">
    <location>
        <begin position="216"/>
        <end position="392"/>
    </location>
</feature>
<sequence length="427" mass="48945">MQRDEEIEQHTWPDSGNSPAVIDCLDRGLHQLKLETATFDKRVYHILAAHNYLRQINYTDLLHHYPNLNILDVLGNDNFDCSIVPPQRLKVVAACVRTNQPPFITINGEGLEYRSVDSTRTALQVAGANMVVILLGVKFAVEKKIGYDTPDSLDIKPLHAPLHGIHYHMRNYTDRFASFCLWPGKKVYDPNGLARAGFFLDEQHVKCPMCRVKDGWLHVPTGSRKMTDSSNLAEKNFGSFKSELITGLCSNASARSIHSCTTILTTKRAVALFKYIFAYLIRHAYIREVKMGCQKCVTGTESIAVDKRLRMRFQQYMRQKDIEHFSTLGSETKAATVERFHRTIMERLYRYFSLVGNKRYVEVLQSFVDPYNETPHKTLGFVAPNNVTENNKEEIKKALYGTHKVTYAFRRLSKEKFVTEQLVRVSV</sequence>
<dbReference type="OrthoDB" id="6343797at2759"/>
<dbReference type="Gene3D" id="1.10.1170.10">
    <property type="entry name" value="Inhibitor Of Apoptosis Protein (2mihbC-IAP-1), Chain A"/>
    <property type="match status" value="1"/>
</dbReference>
<proteinExistence type="predicted"/>
<dbReference type="InterPro" id="IPR036397">
    <property type="entry name" value="RNaseH_sf"/>
</dbReference>
<dbReference type="InterPro" id="IPR012337">
    <property type="entry name" value="RNaseH-like_sf"/>
</dbReference>
<accession>A0A1D1UNT3</accession>
<dbReference type="AlphaFoldDB" id="A0A1D1UNT3"/>
<reference evidence="2 3" key="1">
    <citation type="journal article" date="2016" name="Nat. Commun.">
        <title>Extremotolerant tardigrade genome and improved radiotolerance of human cultured cells by tardigrade-unique protein.</title>
        <authorList>
            <person name="Hashimoto T."/>
            <person name="Horikawa D.D."/>
            <person name="Saito Y."/>
            <person name="Kuwahara H."/>
            <person name="Kozuka-Hata H."/>
            <person name="Shin-I T."/>
            <person name="Minakuchi Y."/>
            <person name="Ohishi K."/>
            <person name="Motoyama A."/>
            <person name="Aizu T."/>
            <person name="Enomoto A."/>
            <person name="Kondo K."/>
            <person name="Tanaka S."/>
            <person name="Hara Y."/>
            <person name="Koshikawa S."/>
            <person name="Sagara H."/>
            <person name="Miura T."/>
            <person name="Yokobori S."/>
            <person name="Miyagawa K."/>
            <person name="Suzuki Y."/>
            <person name="Kubo T."/>
            <person name="Oyama M."/>
            <person name="Kohara Y."/>
            <person name="Fujiyama A."/>
            <person name="Arakawa K."/>
            <person name="Katayama T."/>
            <person name="Toyoda A."/>
            <person name="Kunieda T."/>
        </authorList>
    </citation>
    <scope>NUCLEOTIDE SEQUENCE [LARGE SCALE GENOMIC DNA]</scope>
    <source>
        <strain evidence="2 3">YOKOZUNA-1</strain>
    </source>
</reference>
<dbReference type="STRING" id="947166.A0A1D1UNT3"/>
<comment type="caution">
    <text evidence="2">The sequence shown here is derived from an EMBL/GenBank/DDBJ whole genome shotgun (WGS) entry which is preliminary data.</text>
</comment>